<name>A0A074Y4N5_AURSE</name>
<keyword evidence="2" id="KW-1185">Reference proteome</keyword>
<dbReference type="Proteomes" id="UP000030641">
    <property type="component" value="Unassembled WGS sequence"/>
</dbReference>
<protein>
    <submittedName>
        <fullName evidence="1">Uncharacterized protein</fullName>
    </submittedName>
</protein>
<dbReference type="RefSeq" id="XP_013341244.1">
    <property type="nucleotide sequence ID" value="XM_013485790.1"/>
</dbReference>
<evidence type="ECO:0000313" key="1">
    <source>
        <dbReference type="EMBL" id="KEQ92660.1"/>
    </source>
</evidence>
<evidence type="ECO:0000313" key="2">
    <source>
        <dbReference type="Proteomes" id="UP000030641"/>
    </source>
</evidence>
<organism evidence="1 2">
    <name type="scientific">Aureobasidium subglaciale (strain EXF-2481)</name>
    <name type="common">Aureobasidium pullulans var. subglaciale</name>
    <dbReference type="NCBI Taxonomy" id="1043005"/>
    <lineage>
        <taxon>Eukaryota</taxon>
        <taxon>Fungi</taxon>
        <taxon>Dikarya</taxon>
        <taxon>Ascomycota</taxon>
        <taxon>Pezizomycotina</taxon>
        <taxon>Dothideomycetes</taxon>
        <taxon>Dothideomycetidae</taxon>
        <taxon>Dothideales</taxon>
        <taxon>Saccotheciaceae</taxon>
        <taxon>Aureobasidium</taxon>
    </lineage>
</organism>
<dbReference type="InParanoid" id="A0A074Y4N5"/>
<dbReference type="HOGENOM" id="CLU_2542210_0_0_1"/>
<dbReference type="GeneID" id="25366835"/>
<dbReference type="AlphaFoldDB" id="A0A074Y4N5"/>
<reference evidence="1 2" key="1">
    <citation type="journal article" date="2014" name="BMC Genomics">
        <title>Genome sequencing of four Aureobasidium pullulans varieties: biotechnological potential, stress tolerance, and description of new species.</title>
        <authorList>
            <person name="Gostin Ar C."/>
            <person name="Ohm R.A."/>
            <person name="Kogej T."/>
            <person name="Sonjak S."/>
            <person name="Turk M."/>
            <person name="Zajc J."/>
            <person name="Zalar P."/>
            <person name="Grube M."/>
            <person name="Sun H."/>
            <person name="Han J."/>
            <person name="Sharma A."/>
            <person name="Chiniquy J."/>
            <person name="Ngan C.Y."/>
            <person name="Lipzen A."/>
            <person name="Barry K."/>
            <person name="Grigoriev I.V."/>
            <person name="Gunde-Cimerman N."/>
        </authorList>
    </citation>
    <scope>NUCLEOTIDE SEQUENCE [LARGE SCALE GENOMIC DNA]</scope>
    <source>
        <strain evidence="1 2">EXF-2481</strain>
    </source>
</reference>
<proteinExistence type="predicted"/>
<dbReference type="EMBL" id="KL584769">
    <property type="protein sequence ID" value="KEQ92660.1"/>
    <property type="molecule type" value="Genomic_DNA"/>
</dbReference>
<sequence length="83" mass="9120">MYGCRSCRYKLGLQGLSLFISNSSAAAEHIVIHDQRGCAKKIGGNPHQHLSCTCHTHRLITLLKSDSSFTTELDMSIDMPSLS</sequence>
<accession>A0A074Y4N5</accession>
<gene>
    <name evidence="1" type="ORF">AUEXF2481DRAFT_413006</name>
</gene>